<evidence type="ECO:0000259" key="2">
    <source>
        <dbReference type="Pfam" id="PF01266"/>
    </source>
</evidence>
<evidence type="ECO:0000313" key="3">
    <source>
        <dbReference type="EMBL" id="KML54795.1"/>
    </source>
</evidence>
<evidence type="ECO:0000256" key="1">
    <source>
        <dbReference type="ARBA" id="ARBA00023002"/>
    </source>
</evidence>
<dbReference type="Gene3D" id="3.30.9.10">
    <property type="entry name" value="D-Amino Acid Oxidase, subunit A, domain 2"/>
    <property type="match status" value="1"/>
</dbReference>
<dbReference type="GO" id="GO:0005737">
    <property type="term" value="C:cytoplasm"/>
    <property type="evidence" value="ECO:0007669"/>
    <property type="project" value="TreeGrafter"/>
</dbReference>
<feature type="domain" description="FAD dependent oxidoreductase" evidence="2">
    <location>
        <begin position="34"/>
        <end position="386"/>
    </location>
</feature>
<dbReference type="SUPFAM" id="SSF51905">
    <property type="entry name" value="FAD/NAD(P)-binding domain"/>
    <property type="match status" value="1"/>
</dbReference>
<dbReference type="InterPro" id="IPR036188">
    <property type="entry name" value="FAD/NAD-bd_sf"/>
</dbReference>
<proteinExistence type="predicted"/>
<dbReference type="EMBL" id="LDWR01000034">
    <property type="protein sequence ID" value="KML54795.1"/>
    <property type="molecule type" value="Genomic_DNA"/>
</dbReference>
<dbReference type="InterPro" id="IPR006076">
    <property type="entry name" value="FAD-dep_OxRdtase"/>
</dbReference>
<dbReference type="Proteomes" id="UP000036338">
    <property type="component" value="Unassembled WGS sequence"/>
</dbReference>
<keyword evidence="1" id="KW-0560">Oxidoreductase</keyword>
<gene>
    <name evidence="3" type="ORF">VL15_20240</name>
</gene>
<dbReference type="PANTHER" id="PTHR13847:SF281">
    <property type="entry name" value="FAD DEPENDENT OXIDOREDUCTASE DOMAIN-CONTAINING PROTEIN"/>
    <property type="match status" value="1"/>
</dbReference>
<comment type="caution">
    <text evidence="3">The sequence shown here is derived from an EMBL/GenBank/DDBJ whole genome shotgun (WGS) entry which is preliminary data.</text>
</comment>
<dbReference type="PATRIC" id="fig|292.27.peg.4142"/>
<dbReference type="Gene3D" id="3.50.50.60">
    <property type="entry name" value="FAD/NAD(P)-binding domain"/>
    <property type="match status" value="1"/>
</dbReference>
<reference evidence="3 4" key="1">
    <citation type="submission" date="2015-05" db="EMBL/GenBank/DDBJ databases">
        <title>Draft genome of Burkholderia cepacia LK29.</title>
        <authorList>
            <person name="Chan X.Y."/>
        </authorList>
    </citation>
    <scope>NUCLEOTIDE SEQUENCE [LARGE SCALE GENOMIC DNA]</scope>
    <source>
        <strain evidence="3 4">LK29</strain>
    </source>
</reference>
<protein>
    <submittedName>
        <fullName evidence="3">FAD-dependent oxidoreductase</fullName>
    </submittedName>
</protein>
<dbReference type="Pfam" id="PF01266">
    <property type="entry name" value="DAO"/>
    <property type="match status" value="1"/>
</dbReference>
<dbReference type="RefSeq" id="WP_048248085.1">
    <property type="nucleotide sequence ID" value="NZ_LDWR01000034.1"/>
</dbReference>
<evidence type="ECO:0000313" key="4">
    <source>
        <dbReference type="Proteomes" id="UP000036338"/>
    </source>
</evidence>
<sequence length="430" mass="47260">MLKFENQQHVQSYYAATVNNRVRHPRLDGAVTADVCVIGGGLTGLSAALDLAERGHSVVLVEASRIGWGASGRNGGQLIAGYACDVDTFAAYLSEDDVRRVWAMGLESVDIVRQRIERYSIDCDLTFGYLTAANKPRHLDALRAWRDTAAKRFGYRGYEFVERADMPRFVASDRYVGGLRYEGSGHLHPLNYTLGLARAARDAGVTIHEDTPALALDRTAQHHRVTCARGHVDARYVVLACNAYLGRLAPALARKIIPVATYLIATEPLGDARAAETLPANAAICDSKSALDYFRLTADRRLLWGGKASSSTDTPRDLAAAMRRDMLKTFPQLADVRIDYAWGGLIDATMNRAPHFGRLEPTVYFAQGFSGHGVNVTGLAGRLIAEAIDAQAARFDLFGRIRHRDFPGGRALRTPMLALAMTWHRMMDLL</sequence>
<dbReference type="AlphaFoldDB" id="A0A0J5ZN97"/>
<organism evidence="3 4">
    <name type="scientific">Burkholderia cepacia</name>
    <name type="common">Pseudomonas cepacia</name>
    <dbReference type="NCBI Taxonomy" id="292"/>
    <lineage>
        <taxon>Bacteria</taxon>
        <taxon>Pseudomonadati</taxon>
        <taxon>Pseudomonadota</taxon>
        <taxon>Betaproteobacteria</taxon>
        <taxon>Burkholderiales</taxon>
        <taxon>Burkholderiaceae</taxon>
        <taxon>Burkholderia</taxon>
        <taxon>Burkholderia cepacia complex</taxon>
    </lineage>
</organism>
<accession>A0A0J5ZN97</accession>
<dbReference type="GO" id="GO:0016491">
    <property type="term" value="F:oxidoreductase activity"/>
    <property type="evidence" value="ECO:0007669"/>
    <property type="project" value="UniProtKB-KW"/>
</dbReference>
<dbReference type="PANTHER" id="PTHR13847">
    <property type="entry name" value="SARCOSINE DEHYDROGENASE-RELATED"/>
    <property type="match status" value="1"/>
</dbReference>
<name>A0A0J5ZN97_BURCE</name>